<name>A0A6A6DNG4_9PEZI</name>
<protein>
    <submittedName>
        <fullName evidence="1">Uncharacterized protein</fullName>
    </submittedName>
</protein>
<dbReference type="Proteomes" id="UP000800200">
    <property type="component" value="Unassembled WGS sequence"/>
</dbReference>
<organism evidence="1 2">
    <name type="scientific">Zopfia rhizophila CBS 207.26</name>
    <dbReference type="NCBI Taxonomy" id="1314779"/>
    <lineage>
        <taxon>Eukaryota</taxon>
        <taxon>Fungi</taxon>
        <taxon>Dikarya</taxon>
        <taxon>Ascomycota</taxon>
        <taxon>Pezizomycotina</taxon>
        <taxon>Dothideomycetes</taxon>
        <taxon>Dothideomycetes incertae sedis</taxon>
        <taxon>Zopfiaceae</taxon>
        <taxon>Zopfia</taxon>
    </lineage>
</organism>
<keyword evidence="2" id="KW-1185">Reference proteome</keyword>
<proteinExistence type="predicted"/>
<dbReference type="EMBL" id="ML994661">
    <property type="protein sequence ID" value="KAF2179942.1"/>
    <property type="molecule type" value="Genomic_DNA"/>
</dbReference>
<dbReference type="AlphaFoldDB" id="A0A6A6DNG4"/>
<reference evidence="1" key="1">
    <citation type="journal article" date="2020" name="Stud. Mycol.">
        <title>101 Dothideomycetes genomes: a test case for predicting lifestyles and emergence of pathogens.</title>
        <authorList>
            <person name="Haridas S."/>
            <person name="Albert R."/>
            <person name="Binder M."/>
            <person name="Bloem J."/>
            <person name="Labutti K."/>
            <person name="Salamov A."/>
            <person name="Andreopoulos B."/>
            <person name="Baker S."/>
            <person name="Barry K."/>
            <person name="Bills G."/>
            <person name="Bluhm B."/>
            <person name="Cannon C."/>
            <person name="Castanera R."/>
            <person name="Culley D."/>
            <person name="Daum C."/>
            <person name="Ezra D."/>
            <person name="Gonzalez J."/>
            <person name="Henrissat B."/>
            <person name="Kuo A."/>
            <person name="Liang C."/>
            <person name="Lipzen A."/>
            <person name="Lutzoni F."/>
            <person name="Magnuson J."/>
            <person name="Mondo S."/>
            <person name="Nolan M."/>
            <person name="Ohm R."/>
            <person name="Pangilinan J."/>
            <person name="Park H.-J."/>
            <person name="Ramirez L."/>
            <person name="Alfaro M."/>
            <person name="Sun H."/>
            <person name="Tritt A."/>
            <person name="Yoshinaga Y."/>
            <person name="Zwiers L.-H."/>
            <person name="Turgeon B."/>
            <person name="Goodwin S."/>
            <person name="Spatafora J."/>
            <person name="Crous P."/>
            <person name="Grigoriev I."/>
        </authorList>
    </citation>
    <scope>NUCLEOTIDE SEQUENCE</scope>
    <source>
        <strain evidence="1">CBS 207.26</strain>
    </source>
</reference>
<evidence type="ECO:0000313" key="2">
    <source>
        <dbReference type="Proteomes" id="UP000800200"/>
    </source>
</evidence>
<gene>
    <name evidence="1" type="ORF">K469DRAFT_295260</name>
</gene>
<evidence type="ECO:0000313" key="1">
    <source>
        <dbReference type="EMBL" id="KAF2179942.1"/>
    </source>
</evidence>
<sequence>MTRDVREMGNEIPIINLPLPGLYRWLVYKSSGHCGVLQRLVPPHVAQSSINHHRGAIIHCRCQGFWPPTNISMGLKNQRYFSTILHYFDPKLIVT</sequence>
<accession>A0A6A6DNG4</accession>